<evidence type="ECO:0000256" key="5">
    <source>
        <dbReference type="ARBA" id="ARBA00023172"/>
    </source>
</evidence>
<keyword evidence="5" id="KW-0233">DNA recombination</keyword>
<gene>
    <name evidence="7" type="ORF">CN311_15740</name>
</gene>
<evidence type="ECO:0000256" key="6">
    <source>
        <dbReference type="SAM" id="MobiDB-lite"/>
    </source>
</evidence>
<reference evidence="7 8" key="1">
    <citation type="submission" date="2017-09" db="EMBL/GenBank/DDBJ databases">
        <title>Mesorhizobum sanjuanii sp. nov. isolated from nodules of Lotus tenuis in saline-alkaline lowlands of Flooding Pampa.</title>
        <authorList>
            <person name="Sannazzaro A.I."/>
            <person name="Torres Tejerizo G.A."/>
            <person name="Fontana F."/>
            <person name="Cumpa Velazquez L.M."/>
            <person name="Hansen L."/>
            <person name="Pistorio M."/>
            <person name="Estrella M.J."/>
        </authorList>
    </citation>
    <scope>NUCLEOTIDE SEQUENCE [LARGE SCALE GENOMIC DNA]</scope>
    <source>
        <strain evidence="7 8">BSA136</strain>
    </source>
</reference>
<evidence type="ECO:0000256" key="4">
    <source>
        <dbReference type="ARBA" id="ARBA00023125"/>
    </source>
</evidence>
<dbReference type="GO" id="GO:0003677">
    <property type="term" value="F:DNA binding"/>
    <property type="evidence" value="ECO:0007669"/>
    <property type="project" value="UniProtKB-KW"/>
</dbReference>
<evidence type="ECO:0000313" key="7">
    <source>
        <dbReference type="EMBL" id="PDQ20140.1"/>
    </source>
</evidence>
<evidence type="ECO:0000256" key="3">
    <source>
        <dbReference type="ARBA" id="ARBA00022578"/>
    </source>
</evidence>
<dbReference type="AlphaFoldDB" id="A0A2A6FDU3"/>
<dbReference type="GO" id="GO:0006313">
    <property type="term" value="P:DNA transposition"/>
    <property type="evidence" value="ECO:0007669"/>
    <property type="project" value="InterPro"/>
</dbReference>
<comment type="caution">
    <text evidence="7">The sequence shown here is derived from an EMBL/GenBank/DDBJ whole genome shotgun (WGS) entry which is preliminary data.</text>
</comment>
<protein>
    <submittedName>
        <fullName evidence="7">Uncharacterized protein</fullName>
    </submittedName>
</protein>
<name>A0A2A6FDU3_9HYPH</name>
<keyword evidence="4" id="KW-0238">DNA-binding</keyword>
<dbReference type="GO" id="GO:0004803">
    <property type="term" value="F:transposase activity"/>
    <property type="evidence" value="ECO:0007669"/>
    <property type="project" value="InterPro"/>
</dbReference>
<evidence type="ECO:0000313" key="8">
    <source>
        <dbReference type="Proteomes" id="UP000219182"/>
    </source>
</evidence>
<sequence length="144" mass="16212">MMTACRNCAGFSKVRRDLAQWLAKWETRCPKLCQWVEDNIEETLTFNRLPRQHHKRLKSTNILERLIRRSSGASMWCASFPAPRAACGSSACSPSKHTKPGWRPCESQHGAPGRAQEGDAAQAGAAQGRGYLKTPRLTRQHRRP</sequence>
<keyword evidence="8" id="KW-1185">Reference proteome</keyword>
<dbReference type="Pfam" id="PF00872">
    <property type="entry name" value="Transposase_mut"/>
    <property type="match status" value="1"/>
</dbReference>
<dbReference type="RefSeq" id="WP_097574701.1">
    <property type="nucleotide sequence ID" value="NZ_NWQG01000093.1"/>
</dbReference>
<evidence type="ECO:0000256" key="2">
    <source>
        <dbReference type="ARBA" id="ARBA00010961"/>
    </source>
</evidence>
<dbReference type="InterPro" id="IPR001207">
    <property type="entry name" value="Transposase_mutator"/>
</dbReference>
<feature type="region of interest" description="Disordered" evidence="6">
    <location>
        <begin position="83"/>
        <end position="144"/>
    </location>
</feature>
<keyword evidence="3" id="KW-0815">Transposition</keyword>
<comment type="function">
    <text evidence="1">Required for the transposition of the insertion element.</text>
</comment>
<dbReference type="Proteomes" id="UP000219182">
    <property type="component" value="Unassembled WGS sequence"/>
</dbReference>
<evidence type="ECO:0000256" key="1">
    <source>
        <dbReference type="ARBA" id="ARBA00002190"/>
    </source>
</evidence>
<comment type="similarity">
    <text evidence="2">Belongs to the transposase mutator family.</text>
</comment>
<feature type="compositionally biased region" description="Low complexity" evidence="6">
    <location>
        <begin position="113"/>
        <end position="130"/>
    </location>
</feature>
<accession>A0A2A6FDU3</accession>
<proteinExistence type="inferred from homology"/>
<dbReference type="EMBL" id="NWQG01000093">
    <property type="protein sequence ID" value="PDQ20140.1"/>
    <property type="molecule type" value="Genomic_DNA"/>
</dbReference>
<organism evidence="7 8">
    <name type="scientific">Mesorhizobium sanjuanii</name>
    <dbReference type="NCBI Taxonomy" id="2037900"/>
    <lineage>
        <taxon>Bacteria</taxon>
        <taxon>Pseudomonadati</taxon>
        <taxon>Pseudomonadota</taxon>
        <taxon>Alphaproteobacteria</taxon>
        <taxon>Hyphomicrobiales</taxon>
        <taxon>Phyllobacteriaceae</taxon>
        <taxon>Mesorhizobium</taxon>
    </lineage>
</organism>